<comment type="caution">
    <text evidence="1">The sequence shown here is derived from an EMBL/GenBank/DDBJ whole genome shotgun (WGS) entry which is preliminary data.</text>
</comment>
<gene>
    <name evidence="1" type="ORF">M8818_004703</name>
</gene>
<dbReference type="Proteomes" id="UP001320706">
    <property type="component" value="Unassembled WGS sequence"/>
</dbReference>
<protein>
    <submittedName>
        <fullName evidence="1">Uncharacterized protein</fullName>
    </submittedName>
</protein>
<sequence length="318" mass="36369">MWHTRMRKPAHGPHVFPDPALWRHCLRNVTEPPSPRVANDLLQRFHHHTIMNTSAPLRTLQRASRYQRQLWQAAKGQQNAVRFHHTPTAPPSLLRSCTCAPARPQPTVTSALPQRRHESSTGPRPLTDRGDLPLEKTNKDEVPSYQMTFTCRKCVTRSTHRLTQQAYHYGTCLITCPGCKGRHLISDHLRIFSDHSITLEDILRDKGQFLQRGSLGEDGDVEFYDPEGKEIGTEHTAEEQVEIGRKLEEQARLEEERLAQSASDSEVKDMDYVAMMEKLMQGTEKEKEVAGKIREHLESLGWKFEVREKTEGEAGGKQ</sequence>
<keyword evidence="2" id="KW-1185">Reference proteome</keyword>
<proteinExistence type="predicted"/>
<accession>A0ACC3SDR5</accession>
<reference evidence="1" key="1">
    <citation type="submission" date="2024-02" db="EMBL/GenBank/DDBJ databases">
        <title>Metagenome Assembled Genome of Zalaria obscura JY119.</title>
        <authorList>
            <person name="Vighnesh L."/>
            <person name="Jagadeeshwari U."/>
            <person name="Venkata Ramana C."/>
            <person name="Sasikala C."/>
        </authorList>
    </citation>
    <scope>NUCLEOTIDE SEQUENCE</scope>
    <source>
        <strain evidence="1">JY119</strain>
    </source>
</reference>
<evidence type="ECO:0000313" key="1">
    <source>
        <dbReference type="EMBL" id="KAK8206868.1"/>
    </source>
</evidence>
<name>A0ACC3SDR5_9PEZI</name>
<organism evidence="1 2">
    <name type="scientific">Zalaria obscura</name>
    <dbReference type="NCBI Taxonomy" id="2024903"/>
    <lineage>
        <taxon>Eukaryota</taxon>
        <taxon>Fungi</taxon>
        <taxon>Dikarya</taxon>
        <taxon>Ascomycota</taxon>
        <taxon>Pezizomycotina</taxon>
        <taxon>Dothideomycetes</taxon>
        <taxon>Dothideomycetidae</taxon>
        <taxon>Dothideales</taxon>
        <taxon>Zalariaceae</taxon>
        <taxon>Zalaria</taxon>
    </lineage>
</organism>
<dbReference type="EMBL" id="JAMKPW020000022">
    <property type="protein sequence ID" value="KAK8206868.1"/>
    <property type="molecule type" value="Genomic_DNA"/>
</dbReference>
<evidence type="ECO:0000313" key="2">
    <source>
        <dbReference type="Proteomes" id="UP001320706"/>
    </source>
</evidence>